<keyword evidence="17" id="KW-1185">Reference proteome</keyword>
<dbReference type="AlphaFoldDB" id="A0A059FNW6"/>
<keyword evidence="6" id="KW-0408">Iron</keyword>
<evidence type="ECO:0000256" key="4">
    <source>
        <dbReference type="ARBA" id="ARBA00022496"/>
    </source>
</evidence>
<dbReference type="PATRIC" id="fig|1280950.3.peg.1790"/>
<dbReference type="InterPro" id="IPR000531">
    <property type="entry name" value="Beta-barrel_TonB"/>
</dbReference>
<evidence type="ECO:0000256" key="1">
    <source>
        <dbReference type="ARBA" id="ARBA00004571"/>
    </source>
</evidence>
<dbReference type="PANTHER" id="PTHR32552">
    <property type="entry name" value="FERRICHROME IRON RECEPTOR-RELATED"/>
    <property type="match status" value="1"/>
</dbReference>
<feature type="signal peptide" evidence="13">
    <location>
        <begin position="1"/>
        <end position="23"/>
    </location>
</feature>
<keyword evidence="16" id="KW-0675">Receptor</keyword>
<evidence type="ECO:0000256" key="7">
    <source>
        <dbReference type="ARBA" id="ARBA00023065"/>
    </source>
</evidence>
<proteinExistence type="inferred from homology"/>
<comment type="caution">
    <text evidence="16">The sequence shown here is derived from an EMBL/GenBank/DDBJ whole genome shotgun (WGS) entry which is preliminary data.</text>
</comment>
<dbReference type="PROSITE" id="PS52016">
    <property type="entry name" value="TONB_DEPENDENT_REC_3"/>
    <property type="match status" value="1"/>
</dbReference>
<feature type="chain" id="PRO_5001578243" evidence="13">
    <location>
        <begin position="24"/>
        <end position="711"/>
    </location>
</feature>
<dbReference type="CDD" id="cd01347">
    <property type="entry name" value="ligand_gated_channel"/>
    <property type="match status" value="1"/>
</dbReference>
<evidence type="ECO:0000256" key="2">
    <source>
        <dbReference type="ARBA" id="ARBA00022448"/>
    </source>
</evidence>
<dbReference type="Proteomes" id="UP000025171">
    <property type="component" value="Unassembled WGS sequence"/>
</dbReference>
<evidence type="ECO:0000313" key="16">
    <source>
        <dbReference type="EMBL" id="KCZ92148.1"/>
    </source>
</evidence>
<protein>
    <submittedName>
        <fullName evidence="16">TonB-dependent receptor</fullName>
    </submittedName>
</protein>
<name>A0A059FNW6_9PROT</name>
<evidence type="ECO:0000256" key="5">
    <source>
        <dbReference type="ARBA" id="ARBA00022692"/>
    </source>
</evidence>
<comment type="subcellular location">
    <subcellularLocation>
        <location evidence="1 11">Cell outer membrane</location>
        <topology evidence="1 11">Multi-pass membrane protein</topology>
    </subcellularLocation>
</comment>
<dbReference type="InterPro" id="IPR039426">
    <property type="entry name" value="TonB-dep_rcpt-like"/>
</dbReference>
<feature type="domain" description="TonB-dependent receptor-like beta-barrel" evidence="14">
    <location>
        <begin position="269"/>
        <end position="677"/>
    </location>
</feature>
<keyword evidence="5 11" id="KW-0812">Transmembrane</keyword>
<dbReference type="Gene3D" id="2.40.170.20">
    <property type="entry name" value="TonB-dependent receptor, beta-barrel domain"/>
    <property type="match status" value="1"/>
</dbReference>
<evidence type="ECO:0000256" key="10">
    <source>
        <dbReference type="ARBA" id="ARBA00023237"/>
    </source>
</evidence>
<organism evidence="16 17">
    <name type="scientific">Hyphomonas johnsonii MHS-2</name>
    <dbReference type="NCBI Taxonomy" id="1280950"/>
    <lineage>
        <taxon>Bacteria</taxon>
        <taxon>Pseudomonadati</taxon>
        <taxon>Pseudomonadota</taxon>
        <taxon>Alphaproteobacteria</taxon>
        <taxon>Hyphomonadales</taxon>
        <taxon>Hyphomonadaceae</taxon>
        <taxon>Hyphomonas</taxon>
    </lineage>
</organism>
<evidence type="ECO:0000256" key="9">
    <source>
        <dbReference type="ARBA" id="ARBA00023136"/>
    </source>
</evidence>
<dbReference type="Pfam" id="PF07715">
    <property type="entry name" value="Plug"/>
    <property type="match status" value="1"/>
</dbReference>
<dbReference type="SUPFAM" id="SSF56935">
    <property type="entry name" value="Porins"/>
    <property type="match status" value="1"/>
</dbReference>
<dbReference type="PANTHER" id="PTHR32552:SF81">
    <property type="entry name" value="TONB-DEPENDENT OUTER MEMBRANE RECEPTOR"/>
    <property type="match status" value="1"/>
</dbReference>
<keyword evidence="7" id="KW-0406">Ion transport</keyword>
<evidence type="ECO:0000313" key="17">
    <source>
        <dbReference type="Proteomes" id="UP000025171"/>
    </source>
</evidence>
<evidence type="ECO:0000256" key="11">
    <source>
        <dbReference type="PROSITE-ProRule" id="PRU01360"/>
    </source>
</evidence>
<keyword evidence="13" id="KW-0732">Signal</keyword>
<dbReference type="eggNOG" id="COG4774">
    <property type="taxonomic scope" value="Bacteria"/>
</dbReference>
<evidence type="ECO:0000256" key="6">
    <source>
        <dbReference type="ARBA" id="ARBA00023004"/>
    </source>
</evidence>
<keyword evidence="8 12" id="KW-0798">TonB box</keyword>
<reference evidence="16 17" key="1">
    <citation type="journal article" date="2014" name="Antonie Van Leeuwenhoek">
        <title>Hyphomonas beringensis sp. nov. and Hyphomonas chukchiensis sp. nov., isolated from surface seawater of the Bering Sea and Chukchi Sea.</title>
        <authorList>
            <person name="Li C."/>
            <person name="Lai Q."/>
            <person name="Li G."/>
            <person name="Dong C."/>
            <person name="Wang J."/>
            <person name="Liao Y."/>
            <person name="Shao Z."/>
        </authorList>
    </citation>
    <scope>NUCLEOTIDE SEQUENCE [LARGE SCALE GENOMIC DNA]</scope>
    <source>
        <strain evidence="16 17">MHS-2</strain>
    </source>
</reference>
<comment type="similarity">
    <text evidence="11 12">Belongs to the TonB-dependent receptor family.</text>
</comment>
<dbReference type="GO" id="GO:0009279">
    <property type="term" value="C:cell outer membrane"/>
    <property type="evidence" value="ECO:0007669"/>
    <property type="project" value="UniProtKB-SubCell"/>
</dbReference>
<evidence type="ECO:0000256" key="3">
    <source>
        <dbReference type="ARBA" id="ARBA00022452"/>
    </source>
</evidence>
<sequence>MKQRLLQGICLVSFLIGALPAYAQSSETDAPPEDGVRKLGTIVVSTQKREQSLLDVGAAVSVIGGDALEFRDLANMSDISNSVPNVEYGEVAGASQITIRGIGLNVETGFAEPAVAVHLNGVFLGRSNAAALGLADLASVEVLRGPQGTLYGRNATGGVVNFTTNKPTDAFEAGATIGAGSFERRLARGYVSGPFSDTVRGRLSIAYEEDDGYIDNRTTGKTEGGLEATTLKGDLSWDITENLTSDIFFLTIDQDRVGPSFEKIRPGFLAGLAGFDDRPNNILNNRTPWSDIGMDVAGLTLDWKTDFATLRSITGYTTFDRVDFFDGDVTALDVLTSGRTEDAEAWSQEFNLIGNEGGRLDWIVGAFWMQEDSSSRTDVDTGSDSAILMLPPEISFTVNQLVEDLEAFGLFGDVTFNVSDTVRLKGGLRYSEEKKKGSQTVTFFDNTVVVCGDQVSDISFHDTTPKAGIEWDVAESTMLYAQYQEGFKSGGFNQAGCGSFEPEEVTSIEAGMKGQYFDGRLYLAASAFTYDYTNLQVLQIRNNTGFVENAADSTITGAELEAIIAVTDNLQAEAAISFLDATYDAFIDGAGSDFSGNTLNRAPEYTLSGALEYTVPVNSSLFGDPRLRAEVFVSDDVFYRPRNAADDMQDSYSVVNLYASLPLADDRLTVSFYAKNVTDEGYITNIISLIDGLDGHYARPASWGLELSAKW</sequence>
<evidence type="ECO:0000259" key="15">
    <source>
        <dbReference type="Pfam" id="PF07715"/>
    </source>
</evidence>
<gene>
    <name evidence="16" type="ORF">HJO_08939</name>
</gene>
<dbReference type="InterPro" id="IPR036942">
    <property type="entry name" value="Beta-barrel_TonB_sf"/>
</dbReference>
<evidence type="ECO:0000256" key="12">
    <source>
        <dbReference type="RuleBase" id="RU003357"/>
    </source>
</evidence>
<dbReference type="EMBL" id="ARYK01000004">
    <property type="protein sequence ID" value="KCZ92148.1"/>
    <property type="molecule type" value="Genomic_DNA"/>
</dbReference>
<dbReference type="STRING" id="1280950.HJO_08939"/>
<keyword evidence="4" id="KW-0410">Iron transport</keyword>
<dbReference type="GO" id="GO:0006826">
    <property type="term" value="P:iron ion transport"/>
    <property type="evidence" value="ECO:0007669"/>
    <property type="project" value="UniProtKB-KW"/>
</dbReference>
<dbReference type="Pfam" id="PF00593">
    <property type="entry name" value="TonB_dep_Rec_b-barrel"/>
    <property type="match status" value="1"/>
</dbReference>
<keyword evidence="3 11" id="KW-1134">Transmembrane beta strand</keyword>
<keyword evidence="2 11" id="KW-0813">Transport</keyword>
<evidence type="ECO:0000256" key="13">
    <source>
        <dbReference type="SAM" id="SignalP"/>
    </source>
</evidence>
<feature type="domain" description="TonB-dependent receptor plug" evidence="15">
    <location>
        <begin position="54"/>
        <end position="159"/>
    </location>
</feature>
<keyword evidence="10 11" id="KW-0998">Cell outer membrane</keyword>
<evidence type="ECO:0000256" key="8">
    <source>
        <dbReference type="ARBA" id="ARBA00023077"/>
    </source>
</evidence>
<keyword evidence="9 11" id="KW-0472">Membrane</keyword>
<evidence type="ECO:0000259" key="14">
    <source>
        <dbReference type="Pfam" id="PF00593"/>
    </source>
</evidence>
<dbReference type="InterPro" id="IPR012910">
    <property type="entry name" value="Plug_dom"/>
</dbReference>
<accession>A0A059FNW6</accession>